<sequence>MNNTKKFYRVSNEITQQGLWYAFNGVFTGNIHKKFDFCKHRDLAMDFDEELLGFISATPSLDELYSWFPKEDIIRLQEHGYYIHVFESNNHKFYERFQHQVIDQKSAKLIQKIVL</sequence>
<evidence type="ECO:0000313" key="1">
    <source>
        <dbReference type="EMBL" id="CAB4175452.1"/>
    </source>
</evidence>
<accession>A0A6J5R9R8</accession>
<gene>
    <name evidence="2" type="ORF">UFOVP1247_164</name>
    <name evidence="1" type="ORF">UFOVP970_204</name>
</gene>
<evidence type="ECO:0000313" key="2">
    <source>
        <dbReference type="EMBL" id="CAB4193793.1"/>
    </source>
</evidence>
<proteinExistence type="predicted"/>
<name>A0A6J5R9R8_9CAUD</name>
<protein>
    <submittedName>
        <fullName evidence="2">Uncharacterized protein</fullName>
    </submittedName>
</protein>
<organism evidence="2">
    <name type="scientific">uncultured Caudovirales phage</name>
    <dbReference type="NCBI Taxonomy" id="2100421"/>
    <lineage>
        <taxon>Viruses</taxon>
        <taxon>Duplodnaviria</taxon>
        <taxon>Heunggongvirae</taxon>
        <taxon>Uroviricota</taxon>
        <taxon>Caudoviricetes</taxon>
        <taxon>Peduoviridae</taxon>
        <taxon>Maltschvirus</taxon>
        <taxon>Maltschvirus maltsch</taxon>
    </lineage>
</organism>
<dbReference type="EMBL" id="LR796916">
    <property type="protein sequence ID" value="CAB4175452.1"/>
    <property type="molecule type" value="Genomic_DNA"/>
</dbReference>
<reference evidence="2" key="1">
    <citation type="submission" date="2020-05" db="EMBL/GenBank/DDBJ databases">
        <authorList>
            <person name="Chiriac C."/>
            <person name="Salcher M."/>
            <person name="Ghai R."/>
            <person name="Kavagutti S V."/>
        </authorList>
    </citation>
    <scope>NUCLEOTIDE SEQUENCE</scope>
</reference>
<dbReference type="EMBL" id="LR797195">
    <property type="protein sequence ID" value="CAB4193793.1"/>
    <property type="molecule type" value="Genomic_DNA"/>
</dbReference>